<gene>
    <name evidence="4" type="ORF">ACFPZ3_41540</name>
</gene>
<evidence type="ECO:0000313" key="5">
    <source>
        <dbReference type="Proteomes" id="UP001596058"/>
    </source>
</evidence>
<dbReference type="PANTHER" id="PTHR32039">
    <property type="entry name" value="MAGNESIUM-CHELATASE SUBUNIT CHLI"/>
    <property type="match status" value="1"/>
</dbReference>
<dbReference type="SUPFAM" id="SSF54211">
    <property type="entry name" value="Ribosomal protein S5 domain 2-like"/>
    <property type="match status" value="1"/>
</dbReference>
<dbReference type="Pfam" id="PF13335">
    <property type="entry name" value="Mg_chelatase_C"/>
    <property type="match status" value="1"/>
</dbReference>
<dbReference type="InterPro" id="IPR014721">
    <property type="entry name" value="Ribsml_uS5_D2-typ_fold_subgr"/>
</dbReference>
<reference evidence="5" key="1">
    <citation type="journal article" date="2019" name="Int. J. Syst. Evol. Microbiol.">
        <title>The Global Catalogue of Microorganisms (GCM) 10K type strain sequencing project: providing services to taxonomists for standard genome sequencing and annotation.</title>
        <authorList>
            <consortium name="The Broad Institute Genomics Platform"/>
            <consortium name="The Broad Institute Genome Sequencing Center for Infectious Disease"/>
            <person name="Wu L."/>
            <person name="Ma J."/>
        </authorList>
    </citation>
    <scope>NUCLEOTIDE SEQUENCE [LARGE SCALE GENOMIC DNA]</scope>
    <source>
        <strain evidence="5">CCUG 53903</strain>
    </source>
</reference>
<dbReference type="InterPro" id="IPR025158">
    <property type="entry name" value="Mg_chelat-rel_C"/>
</dbReference>
<evidence type="ECO:0000313" key="4">
    <source>
        <dbReference type="EMBL" id="MFC5830379.1"/>
    </source>
</evidence>
<evidence type="ECO:0000259" key="2">
    <source>
        <dbReference type="Pfam" id="PF01078"/>
    </source>
</evidence>
<comment type="caution">
    <text evidence="4">The sequence shown here is derived from an EMBL/GenBank/DDBJ whole genome shotgun (WGS) entry which is preliminary data.</text>
</comment>
<keyword evidence="4" id="KW-0067">ATP-binding</keyword>
<name>A0ABW1CX45_9ACTN</name>
<proteinExistence type="predicted"/>
<accession>A0ABW1CX45</accession>
<feature type="domain" description="Mg chelatase-related protein C-terminal" evidence="3">
    <location>
        <begin position="385"/>
        <end position="488"/>
    </location>
</feature>
<dbReference type="PANTHER" id="PTHR32039:SF7">
    <property type="entry name" value="COMPETENCE PROTEIN COMM"/>
    <property type="match status" value="1"/>
</dbReference>
<evidence type="ECO:0000259" key="3">
    <source>
        <dbReference type="Pfam" id="PF13335"/>
    </source>
</evidence>
<dbReference type="GO" id="GO:0005524">
    <property type="term" value="F:ATP binding"/>
    <property type="evidence" value="ECO:0007669"/>
    <property type="project" value="UniProtKB-KW"/>
</dbReference>
<feature type="region of interest" description="Disordered" evidence="1">
    <location>
        <begin position="404"/>
        <end position="424"/>
    </location>
</feature>
<dbReference type="Pfam" id="PF01078">
    <property type="entry name" value="Mg_chelatase"/>
    <property type="match status" value="1"/>
</dbReference>
<dbReference type="Proteomes" id="UP001596058">
    <property type="component" value="Unassembled WGS sequence"/>
</dbReference>
<organism evidence="4 5">
    <name type="scientific">Nonomuraea insulae</name>
    <dbReference type="NCBI Taxonomy" id="1616787"/>
    <lineage>
        <taxon>Bacteria</taxon>
        <taxon>Bacillati</taxon>
        <taxon>Actinomycetota</taxon>
        <taxon>Actinomycetes</taxon>
        <taxon>Streptosporangiales</taxon>
        <taxon>Streptosporangiaceae</taxon>
        <taxon>Nonomuraea</taxon>
    </lineage>
</organism>
<dbReference type="RefSeq" id="WP_379519866.1">
    <property type="nucleotide sequence ID" value="NZ_JBHSPA010000054.1"/>
</dbReference>
<protein>
    <submittedName>
        <fullName evidence="4">ATP-binding protein</fullName>
    </submittedName>
</protein>
<feature type="compositionally biased region" description="Polar residues" evidence="1">
    <location>
        <begin position="406"/>
        <end position="424"/>
    </location>
</feature>
<evidence type="ECO:0000256" key="1">
    <source>
        <dbReference type="SAM" id="MobiDB-lite"/>
    </source>
</evidence>
<sequence>MGFAVTSSAVVIGLAGHLVRIEADVCPGPPGFQLIGLPDTTTAPIRDRVRAAILNSGYTWPDQQVTVTVLPSGLPAYGSALDAAIAMAVLAAADLIPAKALAQTAFLGELGLDGSLRHVRGLTCAIRTLTGSGISAIAVPAASIDHTGQWAVIPAASLPDLVDQLNNGPTLTAPPPAAIAEHAPGLDLADLPGNQPAKRALEIAAAGGHHLLLRGRGTAAGLAACLPALLPPLDAAGQTEIYGLYALTEIPWPGHRPLCTPHYTTTVDAIFGRSTDNGVRPGAVSLAHTGVLFLDDAPEFARSVLDGLRYPLDTGEIILAGTGGIVRLPARFHLVLATHPCPCPTGSCRCTPVNRQRYLNRLATLRDRIAITTPIHPHDWSAKPGESTATVAARVAEARARAAHRLTSTPRQPSQPGQAGQTNADLTGLDLRTTHRLDPDALTPLDPLLRHGTITPTAMTQLLRLAWTLTDLRAAARPSKDDTRQALRLWQGHPL</sequence>
<dbReference type="InterPro" id="IPR045006">
    <property type="entry name" value="CHLI-like"/>
</dbReference>
<dbReference type="Gene3D" id="3.30.230.10">
    <property type="match status" value="1"/>
</dbReference>
<dbReference type="InterPro" id="IPR027417">
    <property type="entry name" value="P-loop_NTPase"/>
</dbReference>
<feature type="domain" description="Magnesium chelatase ChlI-like catalytic" evidence="2">
    <location>
        <begin position="187"/>
        <end position="377"/>
    </location>
</feature>
<keyword evidence="5" id="KW-1185">Reference proteome</keyword>
<dbReference type="EMBL" id="JBHSPA010000054">
    <property type="protein sequence ID" value="MFC5830379.1"/>
    <property type="molecule type" value="Genomic_DNA"/>
</dbReference>
<keyword evidence="4" id="KW-0547">Nucleotide-binding</keyword>
<dbReference type="InterPro" id="IPR000523">
    <property type="entry name" value="Mg_chelatse_chII-like_cat_dom"/>
</dbReference>
<dbReference type="Gene3D" id="3.40.50.300">
    <property type="entry name" value="P-loop containing nucleotide triphosphate hydrolases"/>
    <property type="match status" value="1"/>
</dbReference>
<dbReference type="SUPFAM" id="SSF52540">
    <property type="entry name" value="P-loop containing nucleoside triphosphate hydrolases"/>
    <property type="match status" value="1"/>
</dbReference>
<dbReference type="Pfam" id="PF13541">
    <property type="entry name" value="ChlI"/>
    <property type="match status" value="1"/>
</dbReference>
<dbReference type="InterPro" id="IPR020568">
    <property type="entry name" value="Ribosomal_Su5_D2-typ_SF"/>
</dbReference>